<feature type="transmembrane region" description="Helical" evidence="4">
    <location>
        <begin position="12"/>
        <end position="32"/>
    </location>
</feature>
<dbReference type="AlphaFoldDB" id="A0A1F6DLI3"/>
<dbReference type="InterPro" id="IPR050490">
    <property type="entry name" value="Bact_solute-bd_prot1"/>
</dbReference>
<evidence type="ECO:0008006" key="7">
    <source>
        <dbReference type="Google" id="ProtNLM"/>
    </source>
</evidence>
<organism evidence="5 6">
    <name type="scientific">Candidatus Kaiserbacteria bacterium RIFCSPHIGHO2_02_FULL_49_34</name>
    <dbReference type="NCBI Taxonomy" id="1798491"/>
    <lineage>
        <taxon>Bacteria</taxon>
        <taxon>Candidatus Kaiseribacteriota</taxon>
    </lineage>
</organism>
<dbReference type="InterPro" id="IPR006059">
    <property type="entry name" value="SBP"/>
</dbReference>
<dbReference type="Gene3D" id="3.40.190.10">
    <property type="entry name" value="Periplasmic binding protein-like II"/>
    <property type="match status" value="1"/>
</dbReference>
<sequence>MKIKKQHRMRTILIAFGAFCVVGASVFVYFFMRPAPILRFSWIENYQGKNFQAVLRAYEEEMGVKTTYTRYQEEDYTEFLAKTATVPDDEKLADIVIVSPRFFKQNPDIFLPITDFIHEHNVRGTMVAQFVDAAASHPDHDSEYIGLPLMGGTTILVYRRDLFEDERHKAMFAERYGYELAVPRLWGDMRDVAEYFTNPEQGMVGFSMPFSDHDGSLSKSLESFWYTFAEPSNKKHRSLKEILGSDNAIRTYMLIHSWAPFLSKEAITGGSVIARKDFAEGKAAMALLDSEYLILLENPAFNAHKENTGYAIVPAGEFGRTTSASGAVMGIINHDKSKEALKFFAWFNTSRAQQIWTDAGGLSVFNRTLQSQKFLQDKPYHPIYKDALAHTVPISPLKTNLEELTLVNTELQDFLLNPENHTPETSIARLLEVLQ</sequence>
<evidence type="ECO:0000256" key="3">
    <source>
        <dbReference type="ARBA" id="ARBA00022729"/>
    </source>
</evidence>
<dbReference type="EMBL" id="MFLE01000014">
    <property type="protein sequence ID" value="OGG61862.1"/>
    <property type="molecule type" value="Genomic_DNA"/>
</dbReference>
<keyword evidence="3" id="KW-0732">Signal</keyword>
<keyword evidence="4" id="KW-0812">Transmembrane</keyword>
<name>A0A1F6DLI3_9BACT</name>
<keyword evidence="4" id="KW-0472">Membrane</keyword>
<dbReference type="Proteomes" id="UP000176511">
    <property type="component" value="Unassembled WGS sequence"/>
</dbReference>
<gene>
    <name evidence="5" type="ORF">A3C87_00490</name>
</gene>
<accession>A0A1F6DLI3</accession>
<dbReference type="PANTHER" id="PTHR43649">
    <property type="entry name" value="ARABINOSE-BINDING PROTEIN-RELATED"/>
    <property type="match status" value="1"/>
</dbReference>
<evidence type="ECO:0000313" key="5">
    <source>
        <dbReference type="EMBL" id="OGG61862.1"/>
    </source>
</evidence>
<keyword evidence="4" id="KW-1133">Transmembrane helix</keyword>
<evidence type="ECO:0000256" key="1">
    <source>
        <dbReference type="ARBA" id="ARBA00008520"/>
    </source>
</evidence>
<comment type="caution">
    <text evidence="5">The sequence shown here is derived from an EMBL/GenBank/DDBJ whole genome shotgun (WGS) entry which is preliminary data.</text>
</comment>
<proteinExistence type="inferred from homology"/>
<evidence type="ECO:0000256" key="2">
    <source>
        <dbReference type="ARBA" id="ARBA00022448"/>
    </source>
</evidence>
<comment type="similarity">
    <text evidence="1">Belongs to the bacterial solute-binding protein 1 family.</text>
</comment>
<reference evidence="5 6" key="1">
    <citation type="journal article" date="2016" name="Nat. Commun.">
        <title>Thousands of microbial genomes shed light on interconnected biogeochemical processes in an aquifer system.</title>
        <authorList>
            <person name="Anantharaman K."/>
            <person name="Brown C.T."/>
            <person name="Hug L.A."/>
            <person name="Sharon I."/>
            <person name="Castelle C.J."/>
            <person name="Probst A.J."/>
            <person name="Thomas B.C."/>
            <person name="Singh A."/>
            <person name="Wilkins M.J."/>
            <person name="Karaoz U."/>
            <person name="Brodie E.L."/>
            <person name="Williams K.H."/>
            <person name="Hubbard S.S."/>
            <person name="Banfield J.F."/>
        </authorList>
    </citation>
    <scope>NUCLEOTIDE SEQUENCE [LARGE SCALE GENOMIC DNA]</scope>
</reference>
<evidence type="ECO:0000256" key="4">
    <source>
        <dbReference type="SAM" id="Phobius"/>
    </source>
</evidence>
<dbReference type="STRING" id="1798491.A3C87_00490"/>
<keyword evidence="2" id="KW-0813">Transport</keyword>
<dbReference type="Pfam" id="PF01547">
    <property type="entry name" value="SBP_bac_1"/>
    <property type="match status" value="1"/>
</dbReference>
<evidence type="ECO:0000313" key="6">
    <source>
        <dbReference type="Proteomes" id="UP000176511"/>
    </source>
</evidence>
<dbReference type="SUPFAM" id="SSF53850">
    <property type="entry name" value="Periplasmic binding protein-like II"/>
    <property type="match status" value="1"/>
</dbReference>
<dbReference type="PANTHER" id="PTHR43649:SF34">
    <property type="entry name" value="ABC TRANSPORTER PERIPLASMIC-BINDING PROTEIN YCJN-RELATED"/>
    <property type="match status" value="1"/>
</dbReference>
<protein>
    <recommendedName>
        <fullName evidence="7">ABC transporter substrate-binding protein</fullName>
    </recommendedName>
</protein>